<sequence>MELKKIAIVFGTRPEAIKMAPLIKELKKTPELYDVKIIVTAQHREMLDQVLKVFKITPDYDLNIMRSEQTLSDITAMVLKKLECIFIKESPDMVLVHGDTTTSFTAALAAYYQQIPIGHVEAGLRTNDKYFPFPEEVNRQFIDTIADLYFVPTKTTKVNLLKENKPEEKIFVTGNTAIDAIHYTLQQTGQHSIQKILDPSQKWILLTMHGRENYGQPMKEVFEAVRKVVETYKSVSVIMPVHLSPSVQKAAESSLGNHDRIHLIPPLKVDDFHKVLKKVYLVLTDSGGLQEEAPALNLPVLVLRNNTERPEGQKAGTLKVIGTKKERVYKEIIELLEDEVQYKKMSLAPNPYGDGFASVYIVKALTEYFKKEGKFFKEQGDSER</sequence>
<dbReference type="CDD" id="cd03786">
    <property type="entry name" value="GTB_UDP-GlcNAc_2-Epimerase"/>
    <property type="match status" value="1"/>
</dbReference>
<dbReference type="InterPro" id="IPR003331">
    <property type="entry name" value="UDP_GlcNAc_Epimerase_2_dom"/>
</dbReference>
<gene>
    <name evidence="7" type="ORF">FEZ48_10535</name>
</gene>
<dbReference type="PANTHER" id="PTHR43174">
    <property type="entry name" value="UDP-N-ACETYLGLUCOSAMINE 2-EPIMERASE"/>
    <property type="match status" value="1"/>
</dbReference>
<comment type="caution">
    <text evidence="7">The sequence shown here is derived from an EMBL/GenBank/DDBJ whole genome shotgun (WGS) entry which is preliminary data.</text>
</comment>
<dbReference type="AlphaFoldDB" id="A0A5R9C0R1"/>
<feature type="domain" description="UDP-N-acetylglucosamine 2-epimerase" evidence="6">
    <location>
        <begin position="25"/>
        <end position="365"/>
    </location>
</feature>
<evidence type="ECO:0000313" key="8">
    <source>
        <dbReference type="Proteomes" id="UP000307201"/>
    </source>
</evidence>
<reference evidence="7 8" key="1">
    <citation type="submission" date="2019-05" db="EMBL/GenBank/DDBJ databases">
        <title>The metagenome of a microbial culture collection derived from dairy environment covers the genomic content of the human microbiome.</title>
        <authorList>
            <person name="Roder T."/>
            <person name="Wuthrich D."/>
            <person name="Sattari Z."/>
            <person name="Von Ah U."/>
            <person name="Bar C."/>
            <person name="Ronchi F."/>
            <person name="Macpherson A.J."/>
            <person name="Ganal-Vonarburg S.C."/>
            <person name="Bruggmann R."/>
            <person name="Vergeres G."/>
        </authorList>
    </citation>
    <scope>NUCLEOTIDE SEQUENCE [LARGE SCALE GENOMIC DNA]</scope>
    <source>
        <strain evidence="7 8">FAM 24235</strain>
    </source>
</reference>
<evidence type="ECO:0000256" key="5">
    <source>
        <dbReference type="RuleBase" id="RU003513"/>
    </source>
</evidence>
<comment type="similarity">
    <text evidence="2 5">Belongs to the UDP-N-acetylglucosamine 2-epimerase family.</text>
</comment>
<accession>A0A5R9C0R1</accession>
<evidence type="ECO:0000256" key="2">
    <source>
        <dbReference type="ARBA" id="ARBA00038209"/>
    </source>
</evidence>
<evidence type="ECO:0000259" key="6">
    <source>
        <dbReference type="Pfam" id="PF02350"/>
    </source>
</evidence>
<dbReference type="InterPro" id="IPR029767">
    <property type="entry name" value="WecB-like"/>
</dbReference>
<dbReference type="Pfam" id="PF02350">
    <property type="entry name" value="Epimerase_2"/>
    <property type="match status" value="1"/>
</dbReference>
<evidence type="ECO:0000313" key="7">
    <source>
        <dbReference type="EMBL" id="TLQ06270.1"/>
    </source>
</evidence>
<name>A0A5R9C0R1_9LACT</name>
<keyword evidence="1 5" id="KW-0413">Isomerase</keyword>
<dbReference type="RefSeq" id="WP_138472575.1">
    <property type="nucleotide sequence ID" value="NZ_JBGQQG010000035.1"/>
</dbReference>
<dbReference type="PANTHER" id="PTHR43174:SF2">
    <property type="entry name" value="UDP-N-ACETYLGLUCOSAMINE 2-EPIMERASE"/>
    <property type="match status" value="1"/>
</dbReference>
<dbReference type="GO" id="GO:0008761">
    <property type="term" value="F:UDP-N-acetylglucosamine 2-epimerase activity"/>
    <property type="evidence" value="ECO:0007669"/>
    <property type="project" value="UniProtKB-EC"/>
</dbReference>
<evidence type="ECO:0000256" key="4">
    <source>
        <dbReference type="ARBA" id="ARBA00079400"/>
    </source>
</evidence>
<organism evidence="7 8">
    <name type="scientific">Marinilactibacillus psychrotolerans</name>
    <dbReference type="NCBI Taxonomy" id="191770"/>
    <lineage>
        <taxon>Bacteria</taxon>
        <taxon>Bacillati</taxon>
        <taxon>Bacillota</taxon>
        <taxon>Bacilli</taxon>
        <taxon>Lactobacillales</taxon>
        <taxon>Carnobacteriaceae</taxon>
        <taxon>Marinilactibacillus</taxon>
    </lineage>
</organism>
<dbReference type="EC" id="5.1.3.14" evidence="3"/>
<dbReference type="EMBL" id="VBTE01000035">
    <property type="protein sequence ID" value="TLQ06270.1"/>
    <property type="molecule type" value="Genomic_DNA"/>
</dbReference>
<dbReference type="NCBIfam" id="TIGR00236">
    <property type="entry name" value="wecB"/>
    <property type="match status" value="1"/>
</dbReference>
<dbReference type="SUPFAM" id="SSF53756">
    <property type="entry name" value="UDP-Glycosyltransferase/glycogen phosphorylase"/>
    <property type="match status" value="1"/>
</dbReference>
<protein>
    <recommendedName>
        <fullName evidence="3">UDP-N-acetylglucosamine 2-epimerase (non-hydrolyzing)</fullName>
        <ecNumber evidence="3">5.1.3.14</ecNumber>
    </recommendedName>
    <alternativeName>
        <fullName evidence="4">UDP-GlcNAc-2-epimerase</fullName>
    </alternativeName>
</protein>
<evidence type="ECO:0000256" key="3">
    <source>
        <dbReference type="ARBA" id="ARBA00038858"/>
    </source>
</evidence>
<dbReference type="FunFam" id="3.40.50.2000:FF:000043">
    <property type="entry name" value="UDP-N-acetylglucosamine 2-epimerase"/>
    <property type="match status" value="1"/>
</dbReference>
<dbReference type="Proteomes" id="UP000307201">
    <property type="component" value="Unassembled WGS sequence"/>
</dbReference>
<dbReference type="Gene3D" id="3.40.50.2000">
    <property type="entry name" value="Glycogen Phosphorylase B"/>
    <property type="match status" value="2"/>
</dbReference>
<proteinExistence type="inferred from homology"/>
<evidence type="ECO:0000256" key="1">
    <source>
        <dbReference type="ARBA" id="ARBA00023235"/>
    </source>
</evidence>
<dbReference type="OrthoDB" id="9803238at2"/>